<proteinExistence type="predicted"/>
<dbReference type="Proteomes" id="UP000032900">
    <property type="component" value="Unassembled WGS sequence"/>
</dbReference>
<protein>
    <recommendedName>
        <fullName evidence="3">Nucleotidyltransferase</fullName>
    </recommendedName>
</protein>
<dbReference type="OrthoDB" id="5918411at2"/>
<dbReference type="STRING" id="1236989.JCM15548_1685"/>
<evidence type="ECO:0008006" key="3">
    <source>
        <dbReference type="Google" id="ProtNLM"/>
    </source>
</evidence>
<evidence type="ECO:0000313" key="1">
    <source>
        <dbReference type="EMBL" id="GAO28573.1"/>
    </source>
</evidence>
<evidence type="ECO:0000313" key="2">
    <source>
        <dbReference type="Proteomes" id="UP000032900"/>
    </source>
</evidence>
<keyword evidence="2" id="KW-1185">Reference proteome</keyword>
<dbReference type="SUPFAM" id="SSF81301">
    <property type="entry name" value="Nucleotidyltransferase"/>
    <property type="match status" value="1"/>
</dbReference>
<sequence>MDYNISSDKLEHPILKKLLDELIPVFKKLEIKFFVIGATARDIIMELHGAKSGRRTQDIDIAIAVDKWEEFSTVEKELAKLSNFKKHTKQMQRFLYIEYFHLDIVPYGGIATAEDKIFWPPDQSFAMTVLGFEEAERDLVKVKIDETLEIDIVSLAGIFILKLVSWKDRHHKGNKDADDLGFILLNYLNIYEERAAMEHYKEVYEIENFTITKAGSSLLGIDINKLLSDNEANKAKLKVIIETELNSKENSVLFSQILETNHFKFDEIMDCFQIFNQKIV</sequence>
<dbReference type="RefSeq" id="WP_062122363.1">
    <property type="nucleotide sequence ID" value="NZ_BAZW01000003.1"/>
</dbReference>
<dbReference type="EMBL" id="BAZW01000003">
    <property type="protein sequence ID" value="GAO28573.1"/>
    <property type="molecule type" value="Genomic_DNA"/>
</dbReference>
<reference evidence="1 2" key="1">
    <citation type="journal article" date="2015" name="Microbes Environ.">
        <title>Distribution and evolution of nitrogen fixation genes in the phylum bacteroidetes.</title>
        <authorList>
            <person name="Inoue J."/>
            <person name="Oshima K."/>
            <person name="Suda W."/>
            <person name="Sakamoto M."/>
            <person name="Iino T."/>
            <person name="Noda S."/>
            <person name="Hongoh Y."/>
            <person name="Hattori M."/>
            <person name="Ohkuma M."/>
        </authorList>
    </citation>
    <scope>NUCLEOTIDE SEQUENCE [LARGE SCALE GENOMIC DNA]</scope>
    <source>
        <strain evidence="1">JCM 15548</strain>
    </source>
</reference>
<gene>
    <name evidence="1" type="ORF">JCM15548_1685</name>
</gene>
<accession>A0A0E9LTF2</accession>
<dbReference type="InterPro" id="IPR043519">
    <property type="entry name" value="NT_sf"/>
</dbReference>
<dbReference type="InterPro" id="IPR014942">
    <property type="entry name" value="AbiEii"/>
</dbReference>
<dbReference type="AlphaFoldDB" id="A0A0E9LTF2"/>
<comment type="caution">
    <text evidence="1">The sequence shown here is derived from an EMBL/GenBank/DDBJ whole genome shotgun (WGS) entry which is preliminary data.</text>
</comment>
<organism evidence="1 2">
    <name type="scientific">Geofilum rubicundum JCM 15548</name>
    <dbReference type="NCBI Taxonomy" id="1236989"/>
    <lineage>
        <taxon>Bacteria</taxon>
        <taxon>Pseudomonadati</taxon>
        <taxon>Bacteroidota</taxon>
        <taxon>Bacteroidia</taxon>
        <taxon>Marinilabiliales</taxon>
        <taxon>Marinilabiliaceae</taxon>
        <taxon>Geofilum</taxon>
    </lineage>
</organism>
<name>A0A0E9LTF2_9BACT</name>
<dbReference type="Pfam" id="PF08843">
    <property type="entry name" value="AbiEii"/>
    <property type="match status" value="1"/>
</dbReference>